<organism evidence="1 2">
    <name type="scientific">Tritrichomonas musculus</name>
    <dbReference type="NCBI Taxonomy" id="1915356"/>
    <lineage>
        <taxon>Eukaryota</taxon>
        <taxon>Metamonada</taxon>
        <taxon>Parabasalia</taxon>
        <taxon>Tritrichomonadida</taxon>
        <taxon>Tritrichomonadidae</taxon>
        <taxon>Tritrichomonas</taxon>
    </lineage>
</organism>
<comment type="caution">
    <text evidence="1">The sequence shown here is derived from an EMBL/GenBank/DDBJ whole genome shotgun (WGS) entry which is preliminary data.</text>
</comment>
<evidence type="ECO:0000313" key="2">
    <source>
        <dbReference type="Proteomes" id="UP001470230"/>
    </source>
</evidence>
<keyword evidence="2" id="KW-1185">Reference proteome</keyword>
<dbReference type="Proteomes" id="UP001470230">
    <property type="component" value="Unassembled WGS sequence"/>
</dbReference>
<reference evidence="1 2" key="1">
    <citation type="submission" date="2024-04" db="EMBL/GenBank/DDBJ databases">
        <title>Tritrichomonas musculus Genome.</title>
        <authorList>
            <person name="Alves-Ferreira E."/>
            <person name="Grigg M."/>
            <person name="Lorenzi H."/>
            <person name="Galac M."/>
        </authorList>
    </citation>
    <scope>NUCLEOTIDE SEQUENCE [LARGE SCALE GENOMIC DNA]</scope>
    <source>
        <strain evidence="1 2">EAF2021</strain>
    </source>
</reference>
<gene>
    <name evidence="1" type="ORF">M9Y10_026719</name>
</gene>
<evidence type="ECO:0000313" key="1">
    <source>
        <dbReference type="EMBL" id="KAK8841770.1"/>
    </source>
</evidence>
<accession>A0ABR2H6E5</accession>
<protein>
    <submittedName>
        <fullName evidence="1">Uncharacterized protein</fullName>
    </submittedName>
</protein>
<proteinExistence type="predicted"/>
<name>A0ABR2H6E5_9EUKA</name>
<dbReference type="EMBL" id="JAPFFF010000040">
    <property type="protein sequence ID" value="KAK8841770.1"/>
    <property type="molecule type" value="Genomic_DNA"/>
</dbReference>
<sequence length="97" mass="11301">MKKIWSFICRCISGYLIKKSYLKLKERSTKNYEPTIISEDEYVELREVGKGSVSSCVLISIIEQLFNRCCDTRPEKRPFICSKSKFSRSAICARLHL</sequence>